<accession>A0AAV0B3K1</accession>
<organism evidence="1 2">
    <name type="scientific">Phakopsora pachyrhizi</name>
    <name type="common">Asian soybean rust disease fungus</name>
    <dbReference type="NCBI Taxonomy" id="170000"/>
    <lineage>
        <taxon>Eukaryota</taxon>
        <taxon>Fungi</taxon>
        <taxon>Dikarya</taxon>
        <taxon>Basidiomycota</taxon>
        <taxon>Pucciniomycotina</taxon>
        <taxon>Pucciniomycetes</taxon>
        <taxon>Pucciniales</taxon>
        <taxon>Phakopsoraceae</taxon>
        <taxon>Phakopsora</taxon>
    </lineage>
</organism>
<keyword evidence="2" id="KW-1185">Reference proteome</keyword>
<dbReference type="Proteomes" id="UP001153365">
    <property type="component" value="Unassembled WGS sequence"/>
</dbReference>
<evidence type="ECO:0000313" key="1">
    <source>
        <dbReference type="EMBL" id="CAH7677094.1"/>
    </source>
</evidence>
<reference evidence="1" key="1">
    <citation type="submission" date="2022-06" db="EMBL/GenBank/DDBJ databases">
        <authorList>
            <consortium name="SYNGENTA / RWTH Aachen University"/>
        </authorList>
    </citation>
    <scope>NUCLEOTIDE SEQUENCE</scope>
</reference>
<dbReference type="AlphaFoldDB" id="A0AAV0B3K1"/>
<feature type="non-terminal residue" evidence="1">
    <location>
        <position position="1"/>
    </location>
</feature>
<gene>
    <name evidence="1" type="ORF">PPACK8108_LOCUS12224</name>
</gene>
<sequence>LLSSLGGFAYGNIYSTAPDMVLEWFGIKHLTTNFGFLNLAPLLACQIINISFGRIYYHHQGKSEDEKYLVCKNGTGCYRTALGVTAVALGSFIDFSDLILF</sequence>
<protein>
    <submittedName>
        <fullName evidence="1">Uncharacterized protein</fullName>
    </submittedName>
</protein>
<name>A0AAV0B3K1_PHAPC</name>
<evidence type="ECO:0000313" key="2">
    <source>
        <dbReference type="Proteomes" id="UP001153365"/>
    </source>
</evidence>
<comment type="caution">
    <text evidence="1">The sequence shown here is derived from an EMBL/GenBank/DDBJ whole genome shotgun (WGS) entry which is preliminary data.</text>
</comment>
<proteinExistence type="predicted"/>
<dbReference type="EMBL" id="CALTRL010002908">
    <property type="protein sequence ID" value="CAH7677094.1"/>
    <property type="molecule type" value="Genomic_DNA"/>
</dbReference>